<dbReference type="Pfam" id="PF02536">
    <property type="entry name" value="mTERF"/>
    <property type="match status" value="2"/>
</dbReference>
<dbReference type="GO" id="GO:0006353">
    <property type="term" value="P:DNA-templated transcription termination"/>
    <property type="evidence" value="ECO:0007669"/>
    <property type="project" value="UniProtKB-KW"/>
</dbReference>
<dbReference type="AlphaFoldDB" id="A0A2P6RDL7"/>
<accession>A0A2P6RDL7</accession>
<dbReference type="GO" id="GO:0003676">
    <property type="term" value="F:nucleic acid binding"/>
    <property type="evidence" value="ECO:0007669"/>
    <property type="project" value="InterPro"/>
</dbReference>
<sequence>MTHLRKLRTASILKRVSSNFDENHFRLLGTPARPIGSFPSAQTPRLYRTKRNPVTESCEITWPENAGRVSRAVRQEAQAALLDYLYGSRGLHFADAENMSKNSPHFLNKLLKCVGSDKEIRQSVSRYLLYHPVNEFEPFFESLGLKPSEYVHFLPPNSMFLIDESLLLHNYAVLCQFGVARSRIGKIYKEAAEVFRYDFKVLQSKLRAYEELGLSRYALVKFIVAAPYLLVGDVDVAFVEVLEKLRSLGFETSWVQGYLSESDSYNWGRMLGVLSFLSDIGCSNKQLGVLLGQHPDFVFEASGGRTFLLIGIFLKFGCTMSQICSMFLQFPQIEVTKFVLNMRRCFLILHEIKMEFTEIGKIVHSQPLLLGSIALKSTNTLLLHLKIGKKELSRYIQENPQEMKNWVFGRTLRPLELGENLRSKTHKMKFLLDIGFVENPNKITEVVNQFQGNGWELQERFDCIVEAGLDRDEVCKLIKRYPLVLCQSKKLIEMKIDLLVNHLCYPLSTLLSFPRYLTCGIKRVKHRVFMYNWLKDQGTVEPGSALSTILYPSDLCFLRKFVNHHPCGLEVWQDLKNKIYSG</sequence>
<evidence type="ECO:0000313" key="5">
    <source>
        <dbReference type="Proteomes" id="UP000238479"/>
    </source>
</evidence>
<dbReference type="OrthoDB" id="764594at2759"/>
<evidence type="ECO:0000256" key="2">
    <source>
        <dbReference type="ARBA" id="ARBA00022472"/>
    </source>
</evidence>
<evidence type="ECO:0000256" key="1">
    <source>
        <dbReference type="ARBA" id="ARBA00007692"/>
    </source>
</evidence>
<dbReference type="Gene3D" id="1.25.70.10">
    <property type="entry name" value="Transcription termination factor 3, mitochondrial"/>
    <property type="match status" value="2"/>
</dbReference>
<dbReference type="SMART" id="SM00733">
    <property type="entry name" value="Mterf"/>
    <property type="match status" value="5"/>
</dbReference>
<dbReference type="OMA" id="PPETHIK"/>
<dbReference type="PANTHER" id="PTHR13068:SF38">
    <property type="entry name" value="TRANSCRIPTION TERMINATION FACTOR FAMILY PROTEIN"/>
    <property type="match status" value="1"/>
</dbReference>
<dbReference type="InterPro" id="IPR003690">
    <property type="entry name" value="MTERF"/>
</dbReference>
<comment type="caution">
    <text evidence="4">The sequence shown here is derived from an EMBL/GenBank/DDBJ whole genome shotgun (WGS) entry which is preliminary data.</text>
</comment>
<organism evidence="4 5">
    <name type="scientific">Rosa chinensis</name>
    <name type="common">China rose</name>
    <dbReference type="NCBI Taxonomy" id="74649"/>
    <lineage>
        <taxon>Eukaryota</taxon>
        <taxon>Viridiplantae</taxon>
        <taxon>Streptophyta</taxon>
        <taxon>Embryophyta</taxon>
        <taxon>Tracheophyta</taxon>
        <taxon>Spermatophyta</taxon>
        <taxon>Magnoliopsida</taxon>
        <taxon>eudicotyledons</taxon>
        <taxon>Gunneridae</taxon>
        <taxon>Pentapetalae</taxon>
        <taxon>rosids</taxon>
        <taxon>fabids</taxon>
        <taxon>Rosales</taxon>
        <taxon>Rosaceae</taxon>
        <taxon>Rosoideae</taxon>
        <taxon>Rosoideae incertae sedis</taxon>
        <taxon>Rosa</taxon>
    </lineage>
</organism>
<dbReference type="InterPro" id="IPR038538">
    <property type="entry name" value="MTERF_sf"/>
</dbReference>
<keyword evidence="5" id="KW-1185">Reference proteome</keyword>
<evidence type="ECO:0000256" key="3">
    <source>
        <dbReference type="ARBA" id="ARBA00022946"/>
    </source>
</evidence>
<gene>
    <name evidence="4" type="ORF">RchiOBHm_Chr3g0480071</name>
</gene>
<reference evidence="4 5" key="1">
    <citation type="journal article" date="2018" name="Nat. Genet.">
        <title>The Rosa genome provides new insights in the design of modern roses.</title>
        <authorList>
            <person name="Bendahmane M."/>
        </authorList>
    </citation>
    <scope>NUCLEOTIDE SEQUENCE [LARGE SCALE GENOMIC DNA]</scope>
    <source>
        <strain evidence="5">cv. Old Blush</strain>
    </source>
</reference>
<proteinExistence type="inferred from homology"/>
<name>A0A2P6RDL7_ROSCH</name>
<dbReference type="EMBL" id="PDCK01000041">
    <property type="protein sequence ID" value="PRQ44510.1"/>
    <property type="molecule type" value="Genomic_DNA"/>
</dbReference>
<dbReference type="PANTHER" id="PTHR13068">
    <property type="entry name" value="CGI-12 PROTEIN-RELATED"/>
    <property type="match status" value="1"/>
</dbReference>
<keyword evidence="3" id="KW-0809">Transit peptide</keyword>
<dbReference type="Gramene" id="PRQ44510">
    <property type="protein sequence ID" value="PRQ44510"/>
    <property type="gene ID" value="RchiOBHm_Chr3g0480071"/>
</dbReference>
<evidence type="ECO:0000313" key="4">
    <source>
        <dbReference type="EMBL" id="PRQ44510.1"/>
    </source>
</evidence>
<comment type="similarity">
    <text evidence="1">Belongs to the mTERF family.</text>
</comment>
<dbReference type="Proteomes" id="UP000238479">
    <property type="component" value="Chromosome 3"/>
</dbReference>
<keyword evidence="2" id="KW-0806">Transcription termination</keyword>
<dbReference type="STRING" id="74649.A0A2P6RDL7"/>
<keyword evidence="2" id="KW-0805">Transcription regulation</keyword>
<keyword evidence="2" id="KW-0804">Transcription</keyword>
<protein>
    <submittedName>
        <fullName evidence="4">Putative transcription regulator mTERF family</fullName>
    </submittedName>
</protein>